<evidence type="ECO:0000256" key="5">
    <source>
        <dbReference type="ARBA" id="ARBA00022989"/>
    </source>
</evidence>
<evidence type="ECO:0000256" key="7">
    <source>
        <dbReference type="SAM" id="Phobius"/>
    </source>
</evidence>
<reference evidence="8" key="1">
    <citation type="submission" date="2017-08" db="EMBL/GenBank/DDBJ databases">
        <authorList>
            <person name="Polle J.E."/>
            <person name="Barry K."/>
            <person name="Cushman J."/>
            <person name="Schmutz J."/>
            <person name="Tran D."/>
            <person name="Hathwaick L.T."/>
            <person name="Yim W.C."/>
            <person name="Jenkins J."/>
            <person name="Mckie-Krisberg Z.M."/>
            <person name="Prochnik S."/>
            <person name="Lindquist E."/>
            <person name="Dockter R.B."/>
            <person name="Adam C."/>
            <person name="Molina H."/>
            <person name="Bunkerborg J."/>
            <person name="Jin E."/>
            <person name="Buchheim M."/>
            <person name="Magnuson J."/>
        </authorList>
    </citation>
    <scope>NUCLEOTIDE SEQUENCE</scope>
    <source>
        <strain evidence="8">CCAP 19/18</strain>
    </source>
</reference>
<gene>
    <name evidence="8" type="ORF">DUNSADRAFT_15604</name>
</gene>
<feature type="transmembrane region" description="Helical" evidence="7">
    <location>
        <begin position="37"/>
        <end position="59"/>
    </location>
</feature>
<evidence type="ECO:0000313" key="8">
    <source>
        <dbReference type="EMBL" id="KAF5840746.1"/>
    </source>
</evidence>
<evidence type="ECO:0000256" key="1">
    <source>
        <dbReference type="ARBA" id="ARBA00004651"/>
    </source>
</evidence>
<keyword evidence="6 7" id="KW-0472">Membrane</keyword>
<evidence type="ECO:0000256" key="3">
    <source>
        <dbReference type="ARBA" id="ARBA00022475"/>
    </source>
</evidence>
<dbReference type="PIRSF" id="PIRSF004810">
    <property type="entry name" value="ChrA"/>
    <property type="match status" value="1"/>
</dbReference>
<evidence type="ECO:0000313" key="9">
    <source>
        <dbReference type="Proteomes" id="UP000815325"/>
    </source>
</evidence>
<dbReference type="InterPro" id="IPR003370">
    <property type="entry name" value="Chromate_transpt"/>
</dbReference>
<keyword evidence="5 7" id="KW-1133">Transmembrane helix</keyword>
<feature type="transmembrane region" description="Helical" evidence="7">
    <location>
        <begin position="249"/>
        <end position="273"/>
    </location>
</feature>
<feature type="transmembrane region" description="Helical" evidence="7">
    <location>
        <begin position="107"/>
        <end position="133"/>
    </location>
</feature>
<name>A0ABQ7H1K7_DUNSA</name>
<keyword evidence="9" id="KW-1185">Reference proteome</keyword>
<protein>
    <submittedName>
        <fullName evidence="8">Chromate transporter-domain-containing protein</fullName>
    </submittedName>
</protein>
<comment type="caution">
    <text evidence="8">The sequence shown here is derived from an EMBL/GenBank/DDBJ whole genome shotgun (WGS) entry which is preliminary data.</text>
</comment>
<dbReference type="PANTHER" id="PTHR33567:SF3">
    <property type="entry name" value="CHROMATE ION TRANSPORTER (EUROFUNG)"/>
    <property type="match status" value="1"/>
</dbReference>
<feature type="transmembrane region" description="Helical" evidence="7">
    <location>
        <begin position="191"/>
        <end position="210"/>
    </location>
</feature>
<keyword evidence="4 7" id="KW-0812">Transmembrane</keyword>
<organism evidence="8 9">
    <name type="scientific">Dunaliella salina</name>
    <name type="common">Green alga</name>
    <name type="synonym">Protococcus salinus</name>
    <dbReference type="NCBI Taxonomy" id="3046"/>
    <lineage>
        <taxon>Eukaryota</taxon>
        <taxon>Viridiplantae</taxon>
        <taxon>Chlorophyta</taxon>
        <taxon>core chlorophytes</taxon>
        <taxon>Chlorophyceae</taxon>
        <taxon>CS clade</taxon>
        <taxon>Chlamydomonadales</taxon>
        <taxon>Dunaliellaceae</taxon>
        <taxon>Dunaliella</taxon>
    </lineage>
</organism>
<dbReference type="PANTHER" id="PTHR33567">
    <property type="entry name" value="CHROMATE ION TRANSPORTER (EUROFUNG)"/>
    <property type="match status" value="1"/>
</dbReference>
<feature type="transmembrane region" description="Helical" evidence="7">
    <location>
        <begin position="139"/>
        <end position="159"/>
    </location>
</feature>
<comment type="similarity">
    <text evidence="2">Belongs to the chromate ion transporter (CHR) (TC 2.A.51) family.</text>
</comment>
<proteinExistence type="inferred from homology"/>
<dbReference type="Proteomes" id="UP000815325">
    <property type="component" value="Unassembled WGS sequence"/>
</dbReference>
<keyword evidence="3" id="KW-1003">Cell membrane</keyword>
<dbReference type="Pfam" id="PF02417">
    <property type="entry name" value="Chromate_transp"/>
    <property type="match status" value="1"/>
</dbReference>
<evidence type="ECO:0000256" key="2">
    <source>
        <dbReference type="ARBA" id="ARBA00005262"/>
    </source>
</evidence>
<sequence length="325" mass="34041">MAPQDKDTSQAVDVHAEGHMEDVEIHPSDLKVDFSDIAKQFTLLGWIGFGGPAAHIGLFQKRLVEKLRWVTSGVFMELFALAQCLPGPTSTQVSFAMGTVRQGTFGGLLSGALFQAPGAFMMTGVGIAAAHTLTNPPPYLRAIIAGLSAISVAMIASAAKGLLTKMCGTNLLALIATFSAAAAVFCNPPWLFPALIIGGGIATIIHNFMLPEDKRTGAGQAPPPRPQGTSSVEAPLLEGHARDDGVKSLGVNMTAGAVLASLWLVVLIAVTVLSTTTTYDHRKNATLMDLFAVFYRCGSLVYGGGQVNAESRRPKCAVCTTSGNQ</sequence>
<evidence type="ECO:0000256" key="6">
    <source>
        <dbReference type="ARBA" id="ARBA00023136"/>
    </source>
</evidence>
<comment type="subcellular location">
    <subcellularLocation>
        <location evidence="1">Cell membrane</location>
        <topology evidence="1">Multi-pass membrane protein</topology>
    </subcellularLocation>
</comment>
<accession>A0ABQ7H1K7</accession>
<dbReference type="InterPro" id="IPR014047">
    <property type="entry name" value="Chr_Tranpt_l_chain"/>
</dbReference>
<dbReference type="EMBL" id="MU069504">
    <property type="protein sequence ID" value="KAF5840746.1"/>
    <property type="molecule type" value="Genomic_DNA"/>
</dbReference>
<evidence type="ECO:0000256" key="4">
    <source>
        <dbReference type="ARBA" id="ARBA00022692"/>
    </source>
</evidence>